<protein>
    <submittedName>
        <fullName evidence="1">PORTAL PROTEIN</fullName>
    </submittedName>
</protein>
<dbReference type="InterPro" id="IPR021145">
    <property type="entry name" value="Portal_protein_SPP1_Gp6-like"/>
</dbReference>
<accession>A0A8S5U0F0</accession>
<evidence type="ECO:0000313" key="1">
    <source>
        <dbReference type="EMBL" id="DAF87944.1"/>
    </source>
</evidence>
<dbReference type="Pfam" id="PF05133">
    <property type="entry name" value="SPP1_portal"/>
    <property type="match status" value="1"/>
</dbReference>
<reference evidence="1" key="1">
    <citation type="journal article" date="2021" name="Proc. Natl. Acad. Sci. U.S.A.">
        <title>A Catalog of Tens of Thousands of Viruses from Human Metagenomes Reveals Hidden Associations with Chronic Diseases.</title>
        <authorList>
            <person name="Tisza M.J."/>
            <person name="Buck C.B."/>
        </authorList>
    </citation>
    <scope>NUCLEOTIDE SEQUENCE</scope>
    <source>
        <strain evidence="1">CtNEy24</strain>
    </source>
</reference>
<proteinExistence type="predicted"/>
<sequence length="259" mass="28674">MSGENGGLVFLSEEPHYFNQCPANIFFLDKDERNIFDCVLSLQDAYNEILSGEIDDYDAFCDAYLSITGCDAETDDIISMKENRVLVLPEGAAAEWLTKNANDAQVENILKRIHDSIYRIAKCPDFSSETFVGGVSSGVAIRYRLTGCETKAAAIESNMKKALQRRIELIAGVASLKLGEEVFRDISITFTRNIPSDNSDILNTVKGLQGVVSDKTLLSMIPQVSDVDKELEAITTEKQKKMELYSFAPTNTPDDGDEE</sequence>
<organism evidence="1">
    <name type="scientific">Siphoviridae sp. ctNEy24</name>
    <dbReference type="NCBI Taxonomy" id="2825466"/>
    <lineage>
        <taxon>Viruses</taxon>
        <taxon>Duplodnaviria</taxon>
        <taxon>Heunggongvirae</taxon>
        <taxon>Uroviricota</taxon>
        <taxon>Caudoviricetes</taxon>
    </lineage>
</organism>
<name>A0A8S5U0F0_9CAUD</name>
<dbReference type="EMBL" id="BK015974">
    <property type="protein sequence ID" value="DAF87944.1"/>
    <property type="molecule type" value="Genomic_DNA"/>
</dbReference>